<evidence type="ECO:0000256" key="1">
    <source>
        <dbReference type="ARBA" id="ARBA00023235"/>
    </source>
</evidence>
<evidence type="ECO:0000313" key="3">
    <source>
        <dbReference type="EMBL" id="GAA4671241.1"/>
    </source>
</evidence>
<dbReference type="SUPFAM" id="SSF51182">
    <property type="entry name" value="RmlC-like cupins"/>
    <property type="match status" value="1"/>
</dbReference>
<dbReference type="PANTHER" id="PTHR39193">
    <property type="entry name" value="5-DEOXY-GLUCURONATE ISOMERASE"/>
    <property type="match status" value="1"/>
</dbReference>
<evidence type="ECO:0000256" key="2">
    <source>
        <dbReference type="SAM" id="MobiDB-lite"/>
    </source>
</evidence>
<dbReference type="InterPro" id="IPR024203">
    <property type="entry name" value="Deoxy-glucuronate_isom_IolB"/>
</dbReference>
<dbReference type="InterPro" id="IPR014710">
    <property type="entry name" value="RmlC-like_jellyroll"/>
</dbReference>
<protein>
    <submittedName>
        <fullName evidence="3">5-deoxy-glucuronate isomerase</fullName>
    </submittedName>
</protein>
<dbReference type="GO" id="GO:0016853">
    <property type="term" value="F:isomerase activity"/>
    <property type="evidence" value="ECO:0007669"/>
    <property type="project" value="UniProtKB-KW"/>
</dbReference>
<dbReference type="NCBIfam" id="TIGR04378">
    <property type="entry name" value="myo_inos_iolB"/>
    <property type="match status" value="1"/>
</dbReference>
<sequence length="329" mass="35488">MSARSSSETEPQWFFPRSSLARQGWESVVDDTLEGWQYTGIRVGDLTGTELVLDAAKTERMVVPLTGDVRISWARGDESGTIELAGRASVFDGPPDVAYLGIDTSATLTGSGRVGVAEAPATETLDVQVLRKAEIPVEIRGAGRSTRQVHNYGTPAGLHAQKLIVCEVITPAENWSSFPAHKHDEAIEGKESRLEEIYYFESEVSRGTNAPSEAEPFGMFATYSSPAGDIDINALVHTGDIALVPYGYHGPAVAAPGYDLYYLNVMAGPDPERVWNISDDPAHGWVRDVWATQEPDPRLPYSEEVATGGSGSTATTEDSSSTPSKGQRR</sequence>
<keyword evidence="1 3" id="KW-0413">Isomerase</keyword>
<dbReference type="PANTHER" id="PTHR39193:SF1">
    <property type="entry name" value="5-DEOXY-GLUCURONATE ISOMERASE"/>
    <property type="match status" value="1"/>
</dbReference>
<dbReference type="Pfam" id="PF04962">
    <property type="entry name" value="KduI"/>
    <property type="match status" value="1"/>
</dbReference>
<reference evidence="4" key="1">
    <citation type="journal article" date="2019" name="Int. J. Syst. Evol. Microbiol.">
        <title>The Global Catalogue of Microorganisms (GCM) 10K type strain sequencing project: providing services to taxonomists for standard genome sequencing and annotation.</title>
        <authorList>
            <consortium name="The Broad Institute Genomics Platform"/>
            <consortium name="The Broad Institute Genome Sequencing Center for Infectious Disease"/>
            <person name="Wu L."/>
            <person name="Ma J."/>
        </authorList>
    </citation>
    <scope>NUCLEOTIDE SEQUENCE [LARGE SCALE GENOMIC DNA]</scope>
    <source>
        <strain evidence="4">JCM 18956</strain>
    </source>
</reference>
<gene>
    <name evidence="3" type="primary">iolB</name>
    <name evidence="3" type="ORF">GCM10025780_13660</name>
</gene>
<dbReference type="Gene3D" id="2.60.120.10">
    <property type="entry name" value="Jelly Rolls"/>
    <property type="match status" value="2"/>
</dbReference>
<accession>A0ABP8VT29</accession>
<dbReference type="EMBL" id="BAABLM010000002">
    <property type="protein sequence ID" value="GAA4671241.1"/>
    <property type="molecule type" value="Genomic_DNA"/>
</dbReference>
<name>A0ABP8VT29_9MICO</name>
<organism evidence="3 4">
    <name type="scientific">Frondihabitans cladoniiphilus</name>
    <dbReference type="NCBI Taxonomy" id="715785"/>
    <lineage>
        <taxon>Bacteria</taxon>
        <taxon>Bacillati</taxon>
        <taxon>Actinomycetota</taxon>
        <taxon>Actinomycetes</taxon>
        <taxon>Micrococcales</taxon>
        <taxon>Microbacteriaceae</taxon>
        <taxon>Frondihabitans</taxon>
    </lineage>
</organism>
<keyword evidence="4" id="KW-1185">Reference proteome</keyword>
<proteinExistence type="predicted"/>
<feature type="compositionally biased region" description="Low complexity" evidence="2">
    <location>
        <begin position="312"/>
        <end position="329"/>
    </location>
</feature>
<comment type="caution">
    <text evidence="3">The sequence shown here is derived from an EMBL/GenBank/DDBJ whole genome shotgun (WGS) entry which is preliminary data.</text>
</comment>
<dbReference type="Proteomes" id="UP001501295">
    <property type="component" value="Unassembled WGS sequence"/>
</dbReference>
<evidence type="ECO:0000313" key="4">
    <source>
        <dbReference type="Proteomes" id="UP001501295"/>
    </source>
</evidence>
<dbReference type="InterPro" id="IPR021120">
    <property type="entry name" value="KduI/IolB_isomerase"/>
</dbReference>
<dbReference type="InterPro" id="IPR011051">
    <property type="entry name" value="RmlC_Cupin_sf"/>
</dbReference>
<feature type="region of interest" description="Disordered" evidence="2">
    <location>
        <begin position="293"/>
        <end position="329"/>
    </location>
</feature>
<dbReference type="RefSeq" id="WP_345374680.1">
    <property type="nucleotide sequence ID" value="NZ_BAABLM010000002.1"/>
</dbReference>